<gene>
    <name evidence="9" type="primary">mreD</name>
    <name evidence="9" type="ORF">CSA56_06695</name>
</gene>
<evidence type="ECO:0000256" key="2">
    <source>
        <dbReference type="ARBA" id="ARBA00007776"/>
    </source>
</evidence>
<comment type="similarity">
    <text evidence="2">Belongs to the MreD family.</text>
</comment>
<dbReference type="AlphaFoldDB" id="A0A2G6KJ32"/>
<evidence type="ECO:0000256" key="3">
    <source>
        <dbReference type="ARBA" id="ARBA00022475"/>
    </source>
</evidence>
<dbReference type="Pfam" id="PF04093">
    <property type="entry name" value="MreD"/>
    <property type="match status" value="1"/>
</dbReference>
<evidence type="ECO:0000256" key="7">
    <source>
        <dbReference type="ARBA" id="ARBA00023136"/>
    </source>
</evidence>
<keyword evidence="4 8" id="KW-0812">Transmembrane</keyword>
<dbReference type="GO" id="GO:0005886">
    <property type="term" value="C:plasma membrane"/>
    <property type="evidence" value="ECO:0007669"/>
    <property type="project" value="UniProtKB-SubCell"/>
</dbReference>
<protein>
    <submittedName>
        <fullName evidence="9">Rod shape-determining protein MreD</fullName>
    </submittedName>
</protein>
<evidence type="ECO:0000256" key="6">
    <source>
        <dbReference type="ARBA" id="ARBA00022989"/>
    </source>
</evidence>
<dbReference type="InterPro" id="IPR007227">
    <property type="entry name" value="Cell_shape_determining_MreD"/>
</dbReference>
<feature type="transmembrane region" description="Helical" evidence="8">
    <location>
        <begin position="123"/>
        <end position="142"/>
    </location>
</feature>
<dbReference type="EMBL" id="PDSK01000075">
    <property type="protein sequence ID" value="PIE34819.1"/>
    <property type="molecule type" value="Genomic_DNA"/>
</dbReference>
<comment type="caution">
    <text evidence="9">The sequence shown here is derived from an EMBL/GenBank/DDBJ whole genome shotgun (WGS) entry which is preliminary data.</text>
</comment>
<evidence type="ECO:0000313" key="9">
    <source>
        <dbReference type="EMBL" id="PIE34819.1"/>
    </source>
</evidence>
<feature type="transmembrane region" description="Helical" evidence="8">
    <location>
        <begin position="34"/>
        <end position="58"/>
    </location>
</feature>
<evidence type="ECO:0000313" key="10">
    <source>
        <dbReference type="Proteomes" id="UP000230821"/>
    </source>
</evidence>
<feature type="transmembrane region" description="Helical" evidence="8">
    <location>
        <begin position="92"/>
        <end position="111"/>
    </location>
</feature>
<proteinExistence type="inferred from homology"/>
<comment type="subcellular location">
    <subcellularLocation>
        <location evidence="1">Cell membrane</location>
        <topology evidence="1">Multi-pass membrane protein</topology>
    </subcellularLocation>
</comment>
<evidence type="ECO:0000256" key="8">
    <source>
        <dbReference type="SAM" id="Phobius"/>
    </source>
</evidence>
<dbReference type="Proteomes" id="UP000230821">
    <property type="component" value="Unassembled WGS sequence"/>
</dbReference>
<accession>A0A2G6KJ32</accession>
<evidence type="ECO:0000256" key="4">
    <source>
        <dbReference type="ARBA" id="ARBA00022692"/>
    </source>
</evidence>
<dbReference type="NCBIfam" id="TIGR03426">
    <property type="entry name" value="shape_MreD"/>
    <property type="match status" value="1"/>
</dbReference>
<reference evidence="9 10" key="1">
    <citation type="submission" date="2017-10" db="EMBL/GenBank/DDBJ databases">
        <title>Novel microbial diversity and functional potential in the marine mammal oral microbiome.</title>
        <authorList>
            <person name="Dudek N.K."/>
            <person name="Sun C.L."/>
            <person name="Burstein D."/>
            <person name="Kantor R.S."/>
            <person name="Aliaga Goltsman D.S."/>
            <person name="Bik E.M."/>
            <person name="Thomas B.C."/>
            <person name="Banfield J.F."/>
            <person name="Relman D.A."/>
        </authorList>
    </citation>
    <scope>NUCLEOTIDE SEQUENCE [LARGE SCALE GENOMIC DNA]</scope>
    <source>
        <strain evidence="9">DOLJORAL78_47_16</strain>
    </source>
</reference>
<sequence>MYVAFTCIIFLVAFIVQTSMLGFLNYKPDLILVIVVYLGLVKGSDVGSLGGFCSGLVLDSYSGMHFGVNALSKTVLGFVSGIIGKRLYTQSLFAHMLCVVIATILNMGIIFSLQGGDSRWRALILYEILENVACCPLIVFLFRAGERRLRITTY</sequence>
<evidence type="ECO:0000256" key="1">
    <source>
        <dbReference type="ARBA" id="ARBA00004651"/>
    </source>
</evidence>
<organism evidence="9 10">
    <name type="scientific">candidate division KSB3 bacterium</name>
    <dbReference type="NCBI Taxonomy" id="2044937"/>
    <lineage>
        <taxon>Bacteria</taxon>
        <taxon>candidate division KSB3</taxon>
    </lineage>
</organism>
<dbReference type="GO" id="GO:0008360">
    <property type="term" value="P:regulation of cell shape"/>
    <property type="evidence" value="ECO:0007669"/>
    <property type="project" value="UniProtKB-KW"/>
</dbReference>
<keyword evidence="7 8" id="KW-0472">Membrane</keyword>
<evidence type="ECO:0000256" key="5">
    <source>
        <dbReference type="ARBA" id="ARBA00022960"/>
    </source>
</evidence>
<keyword evidence="6 8" id="KW-1133">Transmembrane helix</keyword>
<keyword evidence="5" id="KW-0133">Cell shape</keyword>
<name>A0A2G6KJ32_9BACT</name>
<keyword evidence="3" id="KW-1003">Cell membrane</keyword>